<proteinExistence type="predicted"/>
<organism evidence="2">
    <name type="scientific">freshwater metagenome</name>
    <dbReference type="NCBI Taxonomy" id="449393"/>
    <lineage>
        <taxon>unclassified sequences</taxon>
        <taxon>metagenomes</taxon>
        <taxon>ecological metagenomes</taxon>
    </lineage>
</organism>
<dbReference type="AlphaFoldDB" id="A0A6J6UL87"/>
<evidence type="ECO:0000256" key="1">
    <source>
        <dbReference type="SAM" id="MobiDB-lite"/>
    </source>
</evidence>
<evidence type="ECO:0000313" key="2">
    <source>
        <dbReference type="EMBL" id="CAB4760721.1"/>
    </source>
</evidence>
<sequence>MRVKPFALPSTTKSETPLAVRAETMIIDAVWPSSTNIFVPLKVKLEPEPLACIVMPASSHLPDGSTDARVAVVSPLAMAGRYFFFAASSPDCIKVFAANTTVEKNGAQSNERPISSRTTPNSM</sequence>
<reference evidence="2" key="1">
    <citation type="submission" date="2020-05" db="EMBL/GenBank/DDBJ databases">
        <authorList>
            <person name="Chiriac C."/>
            <person name="Salcher M."/>
            <person name="Ghai R."/>
            <person name="Kavagutti S V."/>
        </authorList>
    </citation>
    <scope>NUCLEOTIDE SEQUENCE</scope>
</reference>
<gene>
    <name evidence="2" type="ORF">UFOPK2855_00649</name>
</gene>
<feature type="region of interest" description="Disordered" evidence="1">
    <location>
        <begin position="104"/>
        <end position="123"/>
    </location>
</feature>
<name>A0A6J6UL87_9ZZZZ</name>
<accession>A0A6J6UL87</accession>
<dbReference type="EMBL" id="CAEZZK010000111">
    <property type="protein sequence ID" value="CAB4760721.1"/>
    <property type="molecule type" value="Genomic_DNA"/>
</dbReference>
<protein>
    <submittedName>
        <fullName evidence="2">Unannotated protein</fullName>
    </submittedName>
</protein>